<dbReference type="PANTHER" id="PTHR46063">
    <property type="entry name" value="KELCH DOMAIN-CONTAINING PROTEIN"/>
    <property type="match status" value="1"/>
</dbReference>
<reference evidence="2 3" key="1">
    <citation type="submission" date="2024-03" db="EMBL/GenBank/DDBJ databases">
        <title>Aureococcus anophagefferens CCMP1851 and Kratosvirus quantuckense: Draft genome of a second virus-susceptible host strain in the model system.</title>
        <authorList>
            <person name="Chase E."/>
            <person name="Truchon A.R."/>
            <person name="Schepens W."/>
            <person name="Wilhelm S.W."/>
        </authorList>
    </citation>
    <scope>NUCLEOTIDE SEQUENCE [LARGE SCALE GENOMIC DNA]</scope>
    <source>
        <strain evidence="2 3">CCMP1851</strain>
    </source>
</reference>
<comment type="caution">
    <text evidence="2">The sequence shown here is derived from an EMBL/GenBank/DDBJ whole genome shotgun (WGS) entry which is preliminary data.</text>
</comment>
<feature type="compositionally biased region" description="Low complexity" evidence="1">
    <location>
        <begin position="504"/>
        <end position="513"/>
    </location>
</feature>
<protein>
    <submittedName>
        <fullName evidence="2">Galactose oxidase</fullName>
    </submittedName>
</protein>
<dbReference type="EMBL" id="JBBJCI010000130">
    <property type="protein sequence ID" value="KAK7247658.1"/>
    <property type="molecule type" value="Genomic_DNA"/>
</dbReference>
<dbReference type="InterPro" id="IPR015915">
    <property type="entry name" value="Kelch-typ_b-propeller"/>
</dbReference>
<dbReference type="SUPFAM" id="SSF117281">
    <property type="entry name" value="Kelch motif"/>
    <property type="match status" value="2"/>
</dbReference>
<dbReference type="Pfam" id="PF24681">
    <property type="entry name" value="Kelch_KLHDC2_KLHL20_DRC7"/>
    <property type="match status" value="1"/>
</dbReference>
<proteinExistence type="predicted"/>
<evidence type="ECO:0000256" key="1">
    <source>
        <dbReference type="SAM" id="MobiDB-lite"/>
    </source>
</evidence>
<keyword evidence="3" id="KW-1185">Reference proteome</keyword>
<dbReference type="Proteomes" id="UP001363151">
    <property type="component" value="Unassembled WGS sequence"/>
</dbReference>
<gene>
    <name evidence="2" type="primary">KLHDC4</name>
    <name evidence="2" type="ORF">SO694_00125031</name>
</gene>
<feature type="region of interest" description="Disordered" evidence="1">
    <location>
        <begin position="365"/>
        <end position="427"/>
    </location>
</feature>
<evidence type="ECO:0000313" key="2">
    <source>
        <dbReference type="EMBL" id="KAK7247658.1"/>
    </source>
</evidence>
<feature type="compositionally biased region" description="Basic residues" evidence="1">
    <location>
        <begin position="387"/>
        <end position="416"/>
    </location>
</feature>
<accession>A0ABR1G3E5</accession>
<evidence type="ECO:0000313" key="3">
    <source>
        <dbReference type="Proteomes" id="UP001363151"/>
    </source>
</evidence>
<organism evidence="2 3">
    <name type="scientific">Aureococcus anophagefferens</name>
    <name type="common">Harmful bloom alga</name>
    <dbReference type="NCBI Taxonomy" id="44056"/>
    <lineage>
        <taxon>Eukaryota</taxon>
        <taxon>Sar</taxon>
        <taxon>Stramenopiles</taxon>
        <taxon>Ochrophyta</taxon>
        <taxon>Pelagophyceae</taxon>
        <taxon>Pelagomonadales</taxon>
        <taxon>Pelagomonadaceae</taxon>
        <taxon>Aureococcus</taxon>
    </lineage>
</organism>
<feature type="compositionally biased region" description="Basic and acidic residues" evidence="1">
    <location>
        <begin position="10"/>
        <end position="34"/>
    </location>
</feature>
<sequence length="544" mass="60205">MGGGKKKKDPAKELAKKQRKAAKQERCAAKREGKLAGPDEEVDLLALIAAQRLKDAARTEVTVAKLEPPTDGAFAPFPPRCNASLAAVGDDLYLFGGELNEGDQTTVFNDLYRYRTAKDEWYAVASLNAPSPRCAHQAVALGKHVYVFGGEYATLTQFYHYRDLWRLDTRTHAWELVEPAKKKGPSARSGHRCCEWRGKILLFGGFFKASSEVEATFMNDAWLYSPSDNEWRELKFSKRPGVAKPPVRSGGVLFASTEDHATIWGGYSEIKCDNAVKAQGKEHGDCWKLTIGDPFAGDATPESSWERVPLKGATPDKRCGAASAARLDQAHVFGGVHDVDGDGLSSTSLFYDDLHVLDLGKRKWKRREASEREADAPPPPRPGTSPRSRRPSPCRRRRRRATRPPTPPRRRSRRRRADGAPPPRIGRVRRRDRRVLYVAAGALEVGDRELALDDFWSLDTRKKAADWTCLLPGTATSRSAGVESRSAGLGLGLGLGPADRRTRPTTTTTASSTRARRPPRGARRGEEGRRRRRRVRRAVAARGG</sequence>
<dbReference type="Gene3D" id="2.120.10.80">
    <property type="entry name" value="Kelch-type beta propeller"/>
    <property type="match status" value="2"/>
</dbReference>
<feature type="compositionally biased region" description="Basic residues" evidence="1">
    <location>
        <begin position="530"/>
        <end position="544"/>
    </location>
</feature>
<feature type="compositionally biased region" description="Basic and acidic residues" evidence="1">
    <location>
        <begin position="365"/>
        <end position="375"/>
    </location>
</feature>
<feature type="region of interest" description="Disordered" evidence="1">
    <location>
        <begin position="1"/>
        <end position="34"/>
    </location>
</feature>
<dbReference type="InterPro" id="IPR052588">
    <property type="entry name" value="Kelch_domain_protein"/>
</dbReference>
<name>A0ABR1G3E5_AURAN</name>
<feature type="region of interest" description="Disordered" evidence="1">
    <location>
        <begin position="491"/>
        <end position="544"/>
    </location>
</feature>
<dbReference type="PANTHER" id="PTHR46063:SF1">
    <property type="entry name" value="KELCH DOMAIN-CONTAINING PROTEIN 4"/>
    <property type="match status" value="1"/>
</dbReference>